<name>A0ABV4Y2R4_9CYAN</name>
<sequence length="46" mass="5279">MIQELLNNRYLLLQKLGSGGFGDTFLAEDTNMPSQRRCVIKQQTSY</sequence>
<keyword evidence="1" id="KW-0067">ATP-binding</keyword>
<organism evidence="2 3">
    <name type="scientific">Floridaenema flaviceps BLCC-F50</name>
    <dbReference type="NCBI Taxonomy" id="3153642"/>
    <lineage>
        <taxon>Bacteria</taxon>
        <taxon>Bacillati</taxon>
        <taxon>Cyanobacteriota</taxon>
        <taxon>Cyanophyceae</taxon>
        <taxon>Oscillatoriophycideae</taxon>
        <taxon>Aerosakkonematales</taxon>
        <taxon>Aerosakkonemataceae</taxon>
        <taxon>Floridanema</taxon>
        <taxon>Floridanema flaviceps</taxon>
    </lineage>
</organism>
<dbReference type="Gene3D" id="3.30.200.20">
    <property type="entry name" value="Phosphorylase Kinase, domain 1"/>
    <property type="match status" value="1"/>
</dbReference>
<keyword evidence="3" id="KW-1185">Reference proteome</keyword>
<dbReference type="InterPro" id="IPR011009">
    <property type="entry name" value="Kinase-like_dom_sf"/>
</dbReference>
<protein>
    <recommendedName>
        <fullName evidence="4">Protein kinase domain-containing protein</fullName>
    </recommendedName>
</protein>
<dbReference type="RefSeq" id="WP_413267970.1">
    <property type="nucleotide sequence ID" value="NZ_JBHFNR010000286.1"/>
</dbReference>
<dbReference type="PROSITE" id="PS00107">
    <property type="entry name" value="PROTEIN_KINASE_ATP"/>
    <property type="match status" value="1"/>
</dbReference>
<accession>A0ABV4Y2R4</accession>
<feature type="binding site" evidence="1">
    <location>
        <position position="41"/>
    </location>
    <ligand>
        <name>ATP</name>
        <dbReference type="ChEBI" id="CHEBI:30616"/>
    </ligand>
</feature>
<evidence type="ECO:0000313" key="3">
    <source>
        <dbReference type="Proteomes" id="UP001576784"/>
    </source>
</evidence>
<dbReference type="InterPro" id="IPR017441">
    <property type="entry name" value="Protein_kinase_ATP_BS"/>
</dbReference>
<proteinExistence type="predicted"/>
<evidence type="ECO:0000256" key="1">
    <source>
        <dbReference type="PROSITE-ProRule" id="PRU10141"/>
    </source>
</evidence>
<keyword evidence="1" id="KW-0547">Nucleotide-binding</keyword>
<dbReference type="Proteomes" id="UP001576784">
    <property type="component" value="Unassembled WGS sequence"/>
</dbReference>
<dbReference type="EMBL" id="JBHFNR010000286">
    <property type="protein sequence ID" value="MFB2898285.1"/>
    <property type="molecule type" value="Genomic_DNA"/>
</dbReference>
<comment type="caution">
    <text evidence="2">The sequence shown here is derived from an EMBL/GenBank/DDBJ whole genome shotgun (WGS) entry which is preliminary data.</text>
</comment>
<reference evidence="2 3" key="1">
    <citation type="submission" date="2024-09" db="EMBL/GenBank/DDBJ databases">
        <title>Floridaenema gen nov. (Aerosakkonemataceae, Aerosakkonematales ord. nov., Cyanobacteria) from benthic tropical and subtropical fresh waters, with the description of four new species.</title>
        <authorList>
            <person name="Moretto J.A."/>
            <person name="Berthold D.E."/>
            <person name="Lefler F.W."/>
            <person name="Huang I.-S."/>
            <person name="Laughinghouse H. IV."/>
        </authorList>
    </citation>
    <scope>NUCLEOTIDE SEQUENCE [LARGE SCALE GENOMIC DNA]</scope>
    <source>
        <strain evidence="2 3">BLCC-F50</strain>
    </source>
</reference>
<evidence type="ECO:0000313" key="2">
    <source>
        <dbReference type="EMBL" id="MFB2898285.1"/>
    </source>
</evidence>
<gene>
    <name evidence="2" type="ORF">ACE1CI_35660</name>
</gene>
<evidence type="ECO:0008006" key="4">
    <source>
        <dbReference type="Google" id="ProtNLM"/>
    </source>
</evidence>
<dbReference type="SUPFAM" id="SSF56112">
    <property type="entry name" value="Protein kinase-like (PK-like)"/>
    <property type="match status" value="1"/>
</dbReference>